<proteinExistence type="predicted"/>
<accession>A0ABD2W7V1</accession>
<protein>
    <recommendedName>
        <fullName evidence="4">Retrotransposon gag domain-containing protein</fullName>
    </recommendedName>
</protein>
<comment type="caution">
    <text evidence="2">The sequence shown here is derived from an EMBL/GenBank/DDBJ whole genome shotgun (WGS) entry which is preliminary data.</text>
</comment>
<reference evidence="2 3" key="1">
    <citation type="journal article" date="2024" name="bioRxiv">
        <title>A reference genome for Trichogramma kaykai: A tiny desert-dwelling parasitoid wasp with competing sex-ratio distorters.</title>
        <authorList>
            <person name="Culotta J."/>
            <person name="Lindsey A.R."/>
        </authorList>
    </citation>
    <scope>NUCLEOTIDE SEQUENCE [LARGE SCALE GENOMIC DNA]</scope>
    <source>
        <strain evidence="2 3">KSX58</strain>
    </source>
</reference>
<keyword evidence="3" id="KW-1185">Reference proteome</keyword>
<gene>
    <name evidence="2" type="ORF">TKK_016216</name>
</gene>
<evidence type="ECO:0000313" key="3">
    <source>
        <dbReference type="Proteomes" id="UP001627154"/>
    </source>
</evidence>
<sequence>MASCQDDEIKKELSAEMKEQEPNCLDTCVNSLEHQMYNQLIEEKNAESLIPSSFSEKSLVRELENLKKQLQEQQEKLDRYKRVETLNQHESLIDLQVSSQQQSPQNAYYFSSDFTSMISNAQSMQLDIKIQEFEDENSMNPLEFLDDVDRFYRIKNIKDDKKLNVMSVLLQGKARIWFELYSPFQSFDQFRKAFINEFYSVSIQVKVKNKWVSKRYDERLKNLQTFFYRQLKEANYLRPKMSDFEKNFTIVQQFSADVRKTLTTINFNDTNAIVLTLSNLDAIDSKNDFECKKVYTNEISVTKSNTKSNSQLNREPNDEWSRRHSWINTCHYGQNNTDDGHGGNHNCEARLINYAVDKLTSIQPIYHYSMPNLMHRNKGTINDCQLQNMYISSLHEK</sequence>
<evidence type="ECO:0000313" key="2">
    <source>
        <dbReference type="EMBL" id="KAL3388794.1"/>
    </source>
</evidence>
<feature type="coiled-coil region" evidence="1">
    <location>
        <begin position="56"/>
        <end position="83"/>
    </location>
</feature>
<name>A0ABD2W7V1_9HYME</name>
<dbReference type="EMBL" id="JBJJXI010000128">
    <property type="protein sequence ID" value="KAL3388794.1"/>
    <property type="molecule type" value="Genomic_DNA"/>
</dbReference>
<evidence type="ECO:0008006" key="4">
    <source>
        <dbReference type="Google" id="ProtNLM"/>
    </source>
</evidence>
<dbReference type="Proteomes" id="UP001627154">
    <property type="component" value="Unassembled WGS sequence"/>
</dbReference>
<keyword evidence="1" id="KW-0175">Coiled coil</keyword>
<organism evidence="2 3">
    <name type="scientific">Trichogramma kaykai</name>
    <dbReference type="NCBI Taxonomy" id="54128"/>
    <lineage>
        <taxon>Eukaryota</taxon>
        <taxon>Metazoa</taxon>
        <taxon>Ecdysozoa</taxon>
        <taxon>Arthropoda</taxon>
        <taxon>Hexapoda</taxon>
        <taxon>Insecta</taxon>
        <taxon>Pterygota</taxon>
        <taxon>Neoptera</taxon>
        <taxon>Endopterygota</taxon>
        <taxon>Hymenoptera</taxon>
        <taxon>Apocrita</taxon>
        <taxon>Proctotrupomorpha</taxon>
        <taxon>Chalcidoidea</taxon>
        <taxon>Trichogrammatidae</taxon>
        <taxon>Trichogramma</taxon>
    </lineage>
</organism>
<dbReference type="AlphaFoldDB" id="A0ABD2W7V1"/>
<evidence type="ECO:0000256" key="1">
    <source>
        <dbReference type="SAM" id="Coils"/>
    </source>
</evidence>